<gene>
    <name evidence="2" type="ORF">NCTC12278_00193</name>
</gene>
<sequence length="54" mass="6341">MKVFFKDNKYFAVYLVGSLVSVFSLLRAGYLVFGLLILLFVILLFTYLYHLSQR</sequence>
<evidence type="ECO:0000256" key="1">
    <source>
        <dbReference type="SAM" id="Phobius"/>
    </source>
</evidence>
<keyword evidence="1" id="KW-1133">Transmembrane helix</keyword>
<evidence type="ECO:0000313" key="2">
    <source>
        <dbReference type="EMBL" id="SQF39151.1"/>
    </source>
</evidence>
<dbReference type="AlphaFoldDB" id="A0A2X3XUV8"/>
<proteinExistence type="predicted"/>
<keyword evidence="1" id="KW-0472">Membrane</keyword>
<evidence type="ECO:0000313" key="3">
    <source>
        <dbReference type="Proteomes" id="UP000249495"/>
    </source>
</evidence>
<feature type="transmembrane region" description="Helical" evidence="1">
    <location>
        <begin position="32"/>
        <end position="51"/>
    </location>
</feature>
<dbReference type="EMBL" id="LS483343">
    <property type="protein sequence ID" value="SQF39151.1"/>
    <property type="molecule type" value="Genomic_DNA"/>
</dbReference>
<keyword evidence="3" id="KW-1185">Reference proteome</keyword>
<dbReference type="Proteomes" id="UP000249495">
    <property type="component" value="Chromosome 1"/>
</dbReference>
<accession>A0A2X3XUV8</accession>
<dbReference type="RefSeq" id="WP_018030851.1">
    <property type="nucleotide sequence ID" value="NZ_LS483343.1"/>
</dbReference>
<dbReference type="KEGG" id="sfer:NCTC12278_00193"/>
<name>A0A2X3XUV8_9STRE</name>
<reference evidence="2 3" key="1">
    <citation type="submission" date="2018-06" db="EMBL/GenBank/DDBJ databases">
        <authorList>
            <consortium name="Pathogen Informatics"/>
            <person name="Doyle S."/>
        </authorList>
    </citation>
    <scope>NUCLEOTIDE SEQUENCE [LARGE SCALE GENOMIC DNA]</scope>
    <source>
        <strain evidence="2 3">NCTC12278</strain>
    </source>
</reference>
<protein>
    <submittedName>
        <fullName evidence="2">Uncharacterized protein</fullName>
    </submittedName>
</protein>
<keyword evidence="1" id="KW-0812">Transmembrane</keyword>
<organism evidence="2 3">
    <name type="scientific">Streptococcus ferus</name>
    <dbReference type="NCBI Taxonomy" id="1345"/>
    <lineage>
        <taxon>Bacteria</taxon>
        <taxon>Bacillati</taxon>
        <taxon>Bacillota</taxon>
        <taxon>Bacilli</taxon>
        <taxon>Lactobacillales</taxon>
        <taxon>Streptococcaceae</taxon>
        <taxon>Streptococcus</taxon>
    </lineage>
</organism>
<dbReference type="STRING" id="1123303.GCA_000372425_01527"/>
<feature type="transmembrane region" description="Helical" evidence="1">
    <location>
        <begin position="9"/>
        <end position="26"/>
    </location>
</feature>